<dbReference type="AlphaFoldDB" id="A0A6J4H5U1"/>
<evidence type="ECO:0000313" key="2">
    <source>
        <dbReference type="EMBL" id="CAA9213538.1"/>
    </source>
</evidence>
<feature type="region of interest" description="Disordered" evidence="1">
    <location>
        <begin position="186"/>
        <end position="213"/>
    </location>
</feature>
<sequence>MSRIFLLSPAYAGGRRAQMIMSERAQFDLARQLRSDDPPTLGEVFTFLSGLYFRGKLAYAKAFSSATFVITPNRGLLPVDLPLGLDELRAFGQVDINEDDPRYRKPLVRDVKKLARNVAPDTPIVLLGSIATGKYVDVLLENFGERLLFPAEFVGRGDMSRGGLLLRCAVDRTELNYIPVAGAVRKGKRPPKLEPRRYTPSSRAEPRDPAAER</sequence>
<evidence type="ECO:0000256" key="1">
    <source>
        <dbReference type="SAM" id="MobiDB-lite"/>
    </source>
</evidence>
<gene>
    <name evidence="2" type="ORF">AVDCRST_MAG42-232</name>
</gene>
<reference evidence="2" key="1">
    <citation type="submission" date="2020-02" db="EMBL/GenBank/DDBJ databases">
        <authorList>
            <person name="Meier V. D."/>
        </authorList>
    </citation>
    <scope>NUCLEOTIDE SEQUENCE</scope>
    <source>
        <strain evidence="2">AVDCRST_MAG42</strain>
    </source>
</reference>
<accession>A0A6J4H5U1</accession>
<name>A0A6J4H5U1_9BACT</name>
<dbReference type="EMBL" id="CADCTA010000009">
    <property type="protein sequence ID" value="CAA9213538.1"/>
    <property type="molecule type" value="Genomic_DNA"/>
</dbReference>
<protein>
    <submittedName>
        <fullName evidence="2">Uncharacterized protein</fullName>
    </submittedName>
</protein>
<organism evidence="2">
    <name type="scientific">uncultured Chthoniobacterales bacterium</name>
    <dbReference type="NCBI Taxonomy" id="1836801"/>
    <lineage>
        <taxon>Bacteria</taxon>
        <taxon>Pseudomonadati</taxon>
        <taxon>Verrucomicrobiota</taxon>
        <taxon>Spartobacteria</taxon>
        <taxon>Chthoniobacterales</taxon>
        <taxon>environmental samples</taxon>
    </lineage>
</organism>
<feature type="compositionally biased region" description="Basic and acidic residues" evidence="1">
    <location>
        <begin position="204"/>
        <end position="213"/>
    </location>
</feature>
<proteinExistence type="predicted"/>